<evidence type="ECO:0000313" key="1">
    <source>
        <dbReference type="EMBL" id="VDL70997.1"/>
    </source>
</evidence>
<gene>
    <name evidence="1" type="ORF">NBR_LOCUS7408</name>
</gene>
<keyword evidence="2" id="KW-1185">Reference proteome</keyword>
<evidence type="ECO:0000313" key="2">
    <source>
        <dbReference type="Proteomes" id="UP000271162"/>
    </source>
</evidence>
<evidence type="ECO:0000313" key="3">
    <source>
        <dbReference type="WBParaSite" id="NBR_0000740701-mRNA-1"/>
    </source>
</evidence>
<dbReference type="AlphaFoldDB" id="A0A0N4XWV3"/>
<dbReference type="WBParaSite" id="NBR_0000740701-mRNA-1">
    <property type="protein sequence ID" value="NBR_0000740701-mRNA-1"/>
    <property type="gene ID" value="NBR_0000740701"/>
</dbReference>
<protein>
    <submittedName>
        <fullName evidence="3">DUF4338 domain-containing protein</fullName>
    </submittedName>
</protein>
<accession>A0A0N4XWV3</accession>
<dbReference type="Proteomes" id="UP000271162">
    <property type="component" value="Unassembled WGS sequence"/>
</dbReference>
<name>A0A0N4XWV3_NIPBR</name>
<sequence>MRLFVVGDFRADAKLRTSYALVRLAIKSDECLVAAGRVLAEADRAKVFYGCARWARLARYLPQPGFIENLWCYRSPFRMEFRVSRMEYFQESVTHQEFNETGH</sequence>
<reference evidence="3" key="1">
    <citation type="submission" date="2017-02" db="UniProtKB">
        <authorList>
            <consortium name="WormBaseParasite"/>
        </authorList>
    </citation>
    <scope>IDENTIFICATION</scope>
</reference>
<dbReference type="EMBL" id="UYSL01019887">
    <property type="protein sequence ID" value="VDL70997.1"/>
    <property type="molecule type" value="Genomic_DNA"/>
</dbReference>
<reference evidence="1 2" key="2">
    <citation type="submission" date="2018-11" db="EMBL/GenBank/DDBJ databases">
        <authorList>
            <consortium name="Pathogen Informatics"/>
        </authorList>
    </citation>
    <scope>NUCLEOTIDE SEQUENCE [LARGE SCALE GENOMIC DNA]</scope>
</reference>
<proteinExistence type="predicted"/>
<organism evidence="3">
    <name type="scientific">Nippostrongylus brasiliensis</name>
    <name type="common">Rat hookworm</name>
    <dbReference type="NCBI Taxonomy" id="27835"/>
    <lineage>
        <taxon>Eukaryota</taxon>
        <taxon>Metazoa</taxon>
        <taxon>Ecdysozoa</taxon>
        <taxon>Nematoda</taxon>
        <taxon>Chromadorea</taxon>
        <taxon>Rhabditida</taxon>
        <taxon>Rhabditina</taxon>
        <taxon>Rhabditomorpha</taxon>
        <taxon>Strongyloidea</taxon>
        <taxon>Heligmosomidae</taxon>
        <taxon>Nippostrongylus</taxon>
    </lineage>
</organism>